<dbReference type="InterPro" id="IPR000100">
    <property type="entry name" value="RNase_P"/>
</dbReference>
<dbReference type="Gene3D" id="3.30.230.10">
    <property type="match status" value="1"/>
</dbReference>
<dbReference type="Pfam" id="PF00825">
    <property type="entry name" value="Ribonuclease_P"/>
    <property type="match status" value="1"/>
</dbReference>
<dbReference type="Proteomes" id="UP001168552">
    <property type="component" value="Unassembled WGS sequence"/>
</dbReference>
<evidence type="ECO:0000256" key="4">
    <source>
        <dbReference type="ARBA" id="ARBA00022759"/>
    </source>
</evidence>
<comment type="similarity">
    <text evidence="7">Belongs to the RnpA family.</text>
</comment>
<comment type="caution">
    <text evidence="9">The sequence shown here is derived from an EMBL/GenBank/DDBJ whole genome shotgun (WGS) entry which is preliminary data.</text>
</comment>
<organism evidence="9 10">
    <name type="scientific">Shiella aurantiaca</name>
    <dbReference type="NCBI Taxonomy" id="3058365"/>
    <lineage>
        <taxon>Bacteria</taxon>
        <taxon>Pseudomonadati</taxon>
        <taxon>Bacteroidota</taxon>
        <taxon>Cytophagia</taxon>
        <taxon>Cytophagales</taxon>
        <taxon>Shiellaceae</taxon>
        <taxon>Shiella</taxon>
    </lineage>
</organism>
<dbReference type="RefSeq" id="WP_320004711.1">
    <property type="nucleotide sequence ID" value="NZ_JAUHJS010000006.1"/>
</dbReference>
<comment type="function">
    <text evidence="1 7">RNaseP catalyzes the removal of the 5'-leader sequence from pre-tRNA to produce the mature 5'-terminus. It can also cleave other RNA substrates such as 4.5S RNA. The protein component plays an auxiliary but essential role in vivo by binding to the 5'-leader sequence and broadening the substrate specificity of the ribozyme.</text>
</comment>
<keyword evidence="3 7" id="KW-0540">Nuclease</keyword>
<protein>
    <recommendedName>
        <fullName evidence="7 8">Ribonuclease P protein component</fullName>
        <shortName evidence="7">RNase P protein</shortName>
        <shortName evidence="7">RNaseP protein</shortName>
        <ecNumber evidence="7 8">3.1.26.5</ecNumber>
    </recommendedName>
    <alternativeName>
        <fullName evidence="7">Protein C5</fullName>
    </alternativeName>
</protein>
<dbReference type="PROSITE" id="PS00648">
    <property type="entry name" value="RIBONUCLEASE_P"/>
    <property type="match status" value="1"/>
</dbReference>
<dbReference type="InterPro" id="IPR014721">
    <property type="entry name" value="Ribsml_uS5_D2-typ_fold_subgr"/>
</dbReference>
<evidence type="ECO:0000256" key="1">
    <source>
        <dbReference type="ARBA" id="ARBA00002663"/>
    </source>
</evidence>
<dbReference type="PANTHER" id="PTHR33992">
    <property type="entry name" value="RIBONUCLEASE P PROTEIN COMPONENT"/>
    <property type="match status" value="1"/>
</dbReference>
<dbReference type="InterPro" id="IPR020539">
    <property type="entry name" value="RNase_P_CS"/>
</dbReference>
<comment type="catalytic activity">
    <reaction evidence="7">
        <text>Endonucleolytic cleavage of RNA, removing 5'-extranucleotides from tRNA precursor.</text>
        <dbReference type="EC" id="3.1.26.5"/>
    </reaction>
</comment>
<sequence>MDDALNFRFTKAERLSSKKKIEELFAKGSSIYLYPFRLVYIAHTEPAPHQLLISVSKRNFKKAVDRNRIKRLIRETYRTNKHLLSASESKYRLALIYTAKEIPEFKHLNQKLIEILSRLKNM</sequence>
<reference evidence="9" key="1">
    <citation type="submission" date="2023-06" db="EMBL/GenBank/DDBJ databases">
        <title>Cytophagales bacterium Strain LB-30, isolated from soil.</title>
        <authorList>
            <person name="Liu B."/>
        </authorList>
    </citation>
    <scope>NUCLEOTIDE SEQUENCE</scope>
    <source>
        <strain evidence="9">LB-30</strain>
    </source>
</reference>
<dbReference type="SUPFAM" id="SSF54211">
    <property type="entry name" value="Ribosomal protein S5 domain 2-like"/>
    <property type="match status" value="1"/>
</dbReference>
<keyword evidence="5 7" id="KW-0378">Hydrolase</keyword>
<evidence type="ECO:0000313" key="10">
    <source>
        <dbReference type="Proteomes" id="UP001168552"/>
    </source>
</evidence>
<evidence type="ECO:0000256" key="5">
    <source>
        <dbReference type="ARBA" id="ARBA00022801"/>
    </source>
</evidence>
<evidence type="ECO:0000313" key="9">
    <source>
        <dbReference type="EMBL" id="MDN4166175.1"/>
    </source>
</evidence>
<dbReference type="InterPro" id="IPR020568">
    <property type="entry name" value="Ribosomal_Su5_D2-typ_SF"/>
</dbReference>
<keyword evidence="10" id="KW-1185">Reference proteome</keyword>
<comment type="subunit">
    <text evidence="7">Consists of a catalytic RNA component (M1 or rnpB) and a protein subunit.</text>
</comment>
<dbReference type="NCBIfam" id="TIGR00188">
    <property type="entry name" value="rnpA"/>
    <property type="match status" value="1"/>
</dbReference>
<dbReference type="GO" id="GO:0004526">
    <property type="term" value="F:ribonuclease P activity"/>
    <property type="evidence" value="ECO:0007669"/>
    <property type="project" value="UniProtKB-EC"/>
</dbReference>
<accession>A0ABT8F716</accession>
<name>A0ABT8F716_9BACT</name>
<keyword evidence="4 7" id="KW-0255">Endonuclease</keyword>
<evidence type="ECO:0000256" key="2">
    <source>
        <dbReference type="ARBA" id="ARBA00022694"/>
    </source>
</evidence>
<dbReference type="HAMAP" id="MF_00227">
    <property type="entry name" value="RNase_P"/>
    <property type="match status" value="1"/>
</dbReference>
<proteinExistence type="inferred from homology"/>
<evidence type="ECO:0000256" key="3">
    <source>
        <dbReference type="ARBA" id="ARBA00022722"/>
    </source>
</evidence>
<keyword evidence="2 7" id="KW-0819">tRNA processing</keyword>
<dbReference type="PANTHER" id="PTHR33992:SF1">
    <property type="entry name" value="RIBONUCLEASE P PROTEIN COMPONENT"/>
    <property type="match status" value="1"/>
</dbReference>
<evidence type="ECO:0000256" key="8">
    <source>
        <dbReference type="NCBIfam" id="TIGR00188"/>
    </source>
</evidence>
<evidence type="ECO:0000256" key="7">
    <source>
        <dbReference type="HAMAP-Rule" id="MF_00227"/>
    </source>
</evidence>
<gene>
    <name evidence="7 9" type="primary">rnpA</name>
    <name evidence="9" type="ORF">QWY31_11720</name>
</gene>
<evidence type="ECO:0000256" key="6">
    <source>
        <dbReference type="ARBA" id="ARBA00022884"/>
    </source>
</evidence>
<dbReference type="EMBL" id="JAUHJS010000006">
    <property type="protein sequence ID" value="MDN4166175.1"/>
    <property type="molecule type" value="Genomic_DNA"/>
</dbReference>
<dbReference type="EC" id="3.1.26.5" evidence="7 8"/>
<keyword evidence="6 7" id="KW-0694">RNA-binding</keyword>